<dbReference type="CDD" id="cd10793">
    <property type="entry name" value="GH57N_TLGT_like"/>
    <property type="match status" value="1"/>
</dbReference>
<dbReference type="Pfam" id="PF09094">
    <property type="entry name" value="AmyA-A_glucT_m"/>
    <property type="match status" value="1"/>
</dbReference>
<feature type="domain" description="Glycoside hydrolase family 57 N-terminal" evidence="3">
    <location>
        <begin position="19"/>
        <end position="280"/>
    </location>
</feature>
<keyword evidence="6" id="KW-0328">Glycosyltransferase</keyword>
<dbReference type="Proteomes" id="UP000002572">
    <property type="component" value="Chromosome"/>
</dbReference>
<dbReference type="SUPFAM" id="SSF88713">
    <property type="entry name" value="Glycoside hydrolase/deacetylase"/>
    <property type="match status" value="1"/>
</dbReference>
<keyword evidence="2" id="KW-0119">Carbohydrate metabolism</keyword>
<comment type="similarity">
    <text evidence="1">Belongs to the glycosyl hydrolase 57 family.</text>
</comment>
<evidence type="ECO:0000256" key="2">
    <source>
        <dbReference type="ARBA" id="ARBA00023277"/>
    </source>
</evidence>
<dbReference type="Pfam" id="PF03065">
    <property type="entry name" value="Glyco_hydro_57"/>
    <property type="match status" value="1"/>
</dbReference>
<accession>E6W2E9</accession>
<dbReference type="InterPro" id="IPR014718">
    <property type="entry name" value="GH-type_carb-bd"/>
</dbReference>
<dbReference type="eggNOG" id="COG1449">
    <property type="taxonomic scope" value="Bacteria"/>
</dbReference>
<gene>
    <name evidence="6" type="ordered locus">Selin_1972</name>
</gene>
<dbReference type="SUPFAM" id="SSF74650">
    <property type="entry name" value="Galactose mutarotase-like"/>
    <property type="match status" value="1"/>
</dbReference>
<evidence type="ECO:0000259" key="4">
    <source>
        <dbReference type="Pfam" id="PF09094"/>
    </source>
</evidence>
<evidence type="ECO:0000259" key="3">
    <source>
        <dbReference type="Pfam" id="PF03065"/>
    </source>
</evidence>
<dbReference type="InterPro" id="IPR011330">
    <property type="entry name" value="Glyco_hydro/deAcase_b/a-brl"/>
</dbReference>
<evidence type="ECO:0000313" key="6">
    <source>
        <dbReference type="EMBL" id="ADU66699.1"/>
    </source>
</evidence>
<keyword evidence="7" id="KW-1185">Reference proteome</keyword>
<proteinExistence type="inferred from homology"/>
<dbReference type="InterPro" id="IPR011013">
    <property type="entry name" value="Gal_mutarotase_sf_dom"/>
</dbReference>
<dbReference type="KEGG" id="din:Selin_1972"/>
<protein>
    <submittedName>
        <fullName evidence="6">4-alpha-glucanotransferase</fullName>
        <ecNumber evidence="6">2.4.1.25</ecNumber>
    </submittedName>
</protein>
<dbReference type="RefSeq" id="WP_013506579.1">
    <property type="nucleotide sequence ID" value="NC_014836.1"/>
</dbReference>
<name>E6W2E9_DESIS</name>
<dbReference type="STRING" id="653733.Selin_1972"/>
<feature type="domain" description="Alpha-amylase/4-alpha-glucanotransferase C-terminal" evidence="5">
    <location>
        <begin position="403"/>
        <end position="689"/>
    </location>
</feature>
<dbReference type="InterPro" id="IPR028995">
    <property type="entry name" value="Glyco_hydro_57/38_cen_sf"/>
</dbReference>
<feature type="domain" description="Alpha-amylase/4-alpha-glucanotransferase central" evidence="4">
    <location>
        <begin position="323"/>
        <end position="393"/>
    </location>
</feature>
<dbReference type="SUPFAM" id="SSF88688">
    <property type="entry name" value="Families 57/38 glycoside transferase middle domain"/>
    <property type="match status" value="1"/>
</dbReference>
<keyword evidence="6" id="KW-0808">Transferase</keyword>
<dbReference type="GO" id="GO:0004134">
    <property type="term" value="F:4-alpha-glucanotransferase activity"/>
    <property type="evidence" value="ECO:0007669"/>
    <property type="project" value="UniProtKB-EC"/>
</dbReference>
<dbReference type="InParanoid" id="E6W2E9"/>
<dbReference type="InterPro" id="IPR015179">
    <property type="entry name" value="A-amylase/a-glucTrfase_C"/>
</dbReference>
<dbReference type="GO" id="GO:0005975">
    <property type="term" value="P:carbohydrate metabolic process"/>
    <property type="evidence" value="ECO:0007669"/>
    <property type="project" value="InterPro"/>
</dbReference>
<dbReference type="InterPro" id="IPR004300">
    <property type="entry name" value="Glyco_hydro_57_N"/>
</dbReference>
<dbReference type="Gene3D" id="3.20.110.20">
    <property type="match status" value="1"/>
</dbReference>
<dbReference type="InterPro" id="IPR015178">
    <property type="entry name" value="A-amylase/a-glucTrfase_central"/>
</dbReference>
<dbReference type="HOGENOM" id="CLU_026700_0_0_0"/>
<dbReference type="AlphaFoldDB" id="E6W2E9"/>
<dbReference type="InterPro" id="IPR052046">
    <property type="entry name" value="GH57_Enzymes"/>
</dbReference>
<dbReference type="Gene3D" id="2.70.98.10">
    <property type="match status" value="1"/>
</dbReference>
<evidence type="ECO:0000313" key="7">
    <source>
        <dbReference type="Proteomes" id="UP000002572"/>
    </source>
</evidence>
<sequence length="697" mass="79470">MEQTASHLSSAPPVRLLMGIHCHQPYQNFSWVLEDACTKSYEPFLQTCLRYPDFRFALHYSGWLLQWIQTNRPAVFDLIGEMASRGQVEIFTGGFFEPILASIPHKDQVGQIEMLSSYIQSNFGQTPKGLWLTERIWDSSIVPAVVQAGVEYAIVDDYHFISAGFEPGALDGHYVTEEGGRCLKLFPISEKLRYTIPFKNPGQTIDHLLEHAREDGSSALTFFDDGEKFGVWPQTNEWVFGERRWLEEFIETVLDHPRVRLESFADYVSDQRPRGIAYLPVCSYYEMGAWTLPSRLASRFDEFYHRVKKEDEATATAFVKGSIWKNFLVKYPESNNIHKKMLRLASLPLGLEAREALYQGQCNDVMWHGVFGGLYLPNLRFNAYEALNRCERLAGRSGVFVGDFNCDGYPEVLARTQAYFASLSSREGAQLYELSCMRSLVNVLNTLTRRHEAYHHKLGKPAAGEVPETVEDADGIASIHDLVADEQMELPPLHYDWHQKYSFVDHFMAELPTDESFVAADLKEQGDFANQPFAVIHQNSGDVLLRRSGGLYRWAEKLAGITVEKRYQFLSQSVQVDVCVESDRDIETFYGCELNFHIPSGVEQSHIEIHGNRFPKDHTFTFNDVRDFCLEDGLFHTPLRVHACTAQRLLGFPVMTVSQSEAGYDATYQGTSFLWCRPLTLRAGERQKMSFLLSFGG</sequence>
<dbReference type="PANTHER" id="PTHR36306:SF1">
    <property type="entry name" value="ALPHA-AMYLASE-RELATED"/>
    <property type="match status" value="1"/>
</dbReference>
<dbReference type="PANTHER" id="PTHR36306">
    <property type="entry name" value="ALPHA-AMYLASE-RELATED-RELATED"/>
    <property type="match status" value="1"/>
</dbReference>
<dbReference type="GO" id="GO:0030246">
    <property type="term" value="F:carbohydrate binding"/>
    <property type="evidence" value="ECO:0007669"/>
    <property type="project" value="InterPro"/>
</dbReference>
<organism evidence="6 7">
    <name type="scientific">Desulfurispirillum indicum (strain ATCC BAA-1389 / DSM 22839 / S5)</name>
    <dbReference type="NCBI Taxonomy" id="653733"/>
    <lineage>
        <taxon>Bacteria</taxon>
        <taxon>Pseudomonadati</taxon>
        <taxon>Chrysiogenota</taxon>
        <taxon>Chrysiogenia</taxon>
        <taxon>Chrysiogenales</taxon>
        <taxon>Chrysiogenaceae</taxon>
        <taxon>Desulfurispirillum</taxon>
    </lineage>
</organism>
<dbReference type="EC" id="2.4.1.25" evidence="6"/>
<evidence type="ECO:0000259" key="5">
    <source>
        <dbReference type="Pfam" id="PF09095"/>
    </source>
</evidence>
<dbReference type="OrthoDB" id="8476at2"/>
<reference evidence="6 7" key="1">
    <citation type="submission" date="2010-12" db="EMBL/GenBank/DDBJ databases">
        <title>Complete sequence of Desulfurispirillum indicum S5.</title>
        <authorList>
            <consortium name="US DOE Joint Genome Institute"/>
            <person name="Lucas S."/>
            <person name="Copeland A."/>
            <person name="Lapidus A."/>
            <person name="Cheng J.-F."/>
            <person name="Goodwin L."/>
            <person name="Pitluck S."/>
            <person name="Chertkov O."/>
            <person name="Held B."/>
            <person name="Detter J.C."/>
            <person name="Han C."/>
            <person name="Tapia R."/>
            <person name="Land M."/>
            <person name="Hauser L."/>
            <person name="Kyrpides N."/>
            <person name="Ivanova N."/>
            <person name="Mikhailova N."/>
            <person name="Haggblom M."/>
            <person name="Rauschenbach I."/>
            <person name="Bini E."/>
            <person name="Woyke T."/>
        </authorList>
    </citation>
    <scope>NUCLEOTIDE SEQUENCE [LARGE SCALE GENOMIC DNA]</scope>
    <source>
        <strain evidence="7">ATCC BAA-1389 / DSM 22839 / S5</strain>
    </source>
</reference>
<evidence type="ECO:0000256" key="1">
    <source>
        <dbReference type="ARBA" id="ARBA00006821"/>
    </source>
</evidence>
<dbReference type="EMBL" id="CP002432">
    <property type="protein sequence ID" value="ADU66699.1"/>
    <property type="molecule type" value="Genomic_DNA"/>
</dbReference>
<dbReference type="Pfam" id="PF09095">
    <property type="entry name" value="AmyA-gluTrfs_C"/>
    <property type="match status" value="1"/>
</dbReference>